<dbReference type="GeneID" id="11595418"/>
<evidence type="ECO:0000313" key="3">
    <source>
        <dbReference type="Proteomes" id="UP000005867"/>
    </source>
</evidence>
<dbReference type="BioCyc" id="PSP1104324:GJSN-1136-MONOMER"/>
<feature type="domain" description="HTH bat-type" evidence="1">
    <location>
        <begin position="102"/>
        <end position="154"/>
    </location>
</feature>
<dbReference type="InterPro" id="IPR007050">
    <property type="entry name" value="HTH_bacterioopsin"/>
</dbReference>
<accession>G7VCH7</accession>
<dbReference type="eggNOG" id="arCOG02271">
    <property type="taxonomic scope" value="Archaea"/>
</dbReference>
<dbReference type="RefSeq" id="WP_014288425.1">
    <property type="nucleotide sequence ID" value="NC_016645.1"/>
</dbReference>
<reference evidence="2 3" key="1">
    <citation type="journal article" date="2012" name="J. Bacteriol.">
        <title>Complete genome sequence of strain 1860, a crenarchaeon of the genus pyrobaculum able to grow with various electron acceptors.</title>
        <authorList>
            <person name="Mardanov A.V."/>
            <person name="Gumerov V.M."/>
            <person name="Slobodkina G.B."/>
            <person name="Beletsky A.V."/>
            <person name="Bonch-Osmolovskaya E.A."/>
            <person name="Ravin N.V."/>
            <person name="Skryabin K.G."/>
        </authorList>
    </citation>
    <scope>NUCLEOTIDE SEQUENCE [LARGE SCALE GENOMIC DNA]</scope>
    <source>
        <strain evidence="2 3">1860</strain>
    </source>
</reference>
<name>G7VCH7_9CREN</name>
<organism evidence="2 3">
    <name type="scientific">Pyrobaculum ferrireducens</name>
    <dbReference type="NCBI Taxonomy" id="1104324"/>
    <lineage>
        <taxon>Archaea</taxon>
        <taxon>Thermoproteota</taxon>
        <taxon>Thermoprotei</taxon>
        <taxon>Thermoproteales</taxon>
        <taxon>Thermoproteaceae</taxon>
        <taxon>Pyrobaculum</taxon>
    </lineage>
</organism>
<evidence type="ECO:0000259" key="1">
    <source>
        <dbReference type="Pfam" id="PF04967"/>
    </source>
</evidence>
<gene>
    <name evidence="2" type="ORF">P186_1164</name>
</gene>
<dbReference type="OrthoDB" id="202021at2157"/>
<dbReference type="KEGG" id="pyr:P186_1164"/>
<dbReference type="Pfam" id="PF04967">
    <property type="entry name" value="HTH_10"/>
    <property type="match status" value="1"/>
</dbReference>
<dbReference type="PANTHER" id="PTHR34236">
    <property type="entry name" value="DIMETHYL SULFOXIDE REDUCTASE TRANSCRIPTIONAL ACTIVATOR"/>
    <property type="match status" value="1"/>
</dbReference>
<dbReference type="EMBL" id="CP003098">
    <property type="protein sequence ID" value="AET32597.1"/>
    <property type="molecule type" value="Genomic_DNA"/>
</dbReference>
<dbReference type="STRING" id="1104324.P186_1164"/>
<dbReference type="PANTHER" id="PTHR34236:SF2">
    <property type="entry name" value="HTH BAT-TYPE DOMAIN-CONTAINING PROTEIN"/>
    <property type="match status" value="1"/>
</dbReference>
<dbReference type="AlphaFoldDB" id="G7VCH7"/>
<sequence length="166" mass="18498">MALRVTVSFSYTGGSICGEIVGMNMGHAVLADKELSMLKCEPCEIAMRYGAVIVGGKICEDKALIVLIANTFQLSRILKEMHELGLKPRVVGRAKYIKEPDLTEDQLRLIELAYKLGYFDESRKVSLKDLASMIGVSPSAADRKLRRGLKKIVEFYLSRYGRGDHL</sequence>
<evidence type="ECO:0000313" key="2">
    <source>
        <dbReference type="EMBL" id="AET32597.1"/>
    </source>
</evidence>
<dbReference type="Proteomes" id="UP000005867">
    <property type="component" value="Chromosome"/>
</dbReference>
<proteinExistence type="predicted"/>
<protein>
    <submittedName>
        <fullName evidence="2">Bacterio-opsin activator</fullName>
    </submittedName>
</protein>
<dbReference type="HOGENOM" id="CLU_1599082_0_0_2"/>
<keyword evidence="3" id="KW-1185">Reference proteome</keyword>